<protein>
    <submittedName>
        <fullName evidence="1">Uncharacterized protein</fullName>
    </submittedName>
</protein>
<reference evidence="1" key="1">
    <citation type="submission" date="2021-01" db="EMBL/GenBank/DDBJ databases">
        <authorList>
            <consortium name="Genoscope - CEA"/>
            <person name="William W."/>
        </authorList>
    </citation>
    <scope>NUCLEOTIDE SEQUENCE</scope>
</reference>
<sequence length="76" mass="8871">MVFVIKDYLTRVQGDQGKVCFVKIDSFTRRPWAIITFEICEEAKANLDKCEALRKHPCFNSDSQKTIELIKKYGQQ</sequence>
<evidence type="ECO:0000313" key="1">
    <source>
        <dbReference type="EMBL" id="CAD8164960.1"/>
    </source>
</evidence>
<organism evidence="1 2">
    <name type="scientific">Paramecium octaurelia</name>
    <dbReference type="NCBI Taxonomy" id="43137"/>
    <lineage>
        <taxon>Eukaryota</taxon>
        <taxon>Sar</taxon>
        <taxon>Alveolata</taxon>
        <taxon>Ciliophora</taxon>
        <taxon>Intramacronucleata</taxon>
        <taxon>Oligohymenophorea</taxon>
        <taxon>Peniculida</taxon>
        <taxon>Parameciidae</taxon>
        <taxon>Paramecium</taxon>
    </lineage>
</organism>
<keyword evidence="2" id="KW-1185">Reference proteome</keyword>
<accession>A0A8S1UJF8</accession>
<proteinExistence type="predicted"/>
<dbReference type="EMBL" id="CAJJDP010000046">
    <property type="protein sequence ID" value="CAD8164960.1"/>
    <property type="molecule type" value="Genomic_DNA"/>
</dbReference>
<name>A0A8S1UJF8_PAROT</name>
<dbReference type="OrthoDB" id="304530at2759"/>
<dbReference type="AlphaFoldDB" id="A0A8S1UJF8"/>
<gene>
    <name evidence="1" type="ORF">POCTA_138.1.T0460018</name>
</gene>
<comment type="caution">
    <text evidence="1">The sequence shown here is derived from an EMBL/GenBank/DDBJ whole genome shotgun (WGS) entry which is preliminary data.</text>
</comment>
<evidence type="ECO:0000313" key="2">
    <source>
        <dbReference type="Proteomes" id="UP000683925"/>
    </source>
</evidence>
<dbReference type="Proteomes" id="UP000683925">
    <property type="component" value="Unassembled WGS sequence"/>
</dbReference>